<sequence length="95" mass="10394">MSPLSAIFTSSPSLWCSNKSTSLALSATISLRYYKKISYQSACPSSQCPTVAKQEKKKALTGRAKMRQVYNRRFVNVTSQVGDKGKMNPTPTASP</sequence>
<dbReference type="AlphaFoldDB" id="A0A168M061"/>
<keyword evidence="2" id="KW-0689">Ribosomal protein</keyword>
<protein>
    <submittedName>
        <fullName evidence="4">Uncharacterized protein</fullName>
    </submittedName>
</protein>
<reference evidence="4" key="1">
    <citation type="submission" date="2016-04" db="EMBL/GenBank/DDBJ databases">
        <authorList>
            <person name="Evans L.H."/>
            <person name="Alamgir A."/>
            <person name="Owens N."/>
            <person name="Weber N.D."/>
            <person name="Virtaneva K."/>
            <person name="Barbian K."/>
            <person name="Babar A."/>
            <person name="Rosenke K."/>
        </authorList>
    </citation>
    <scope>NUCLEOTIDE SEQUENCE [LARGE SCALE GENOMIC DNA]</scope>
    <source>
        <strain evidence="4">CBS 101.48</strain>
    </source>
</reference>
<dbReference type="Pfam" id="PF04758">
    <property type="entry name" value="Ribosomal_S30"/>
    <property type="match status" value="1"/>
</dbReference>
<evidence type="ECO:0000313" key="4">
    <source>
        <dbReference type="EMBL" id="SAL97766.1"/>
    </source>
</evidence>
<dbReference type="Proteomes" id="UP000078561">
    <property type="component" value="Unassembled WGS sequence"/>
</dbReference>
<dbReference type="GO" id="GO:0022627">
    <property type="term" value="C:cytosolic small ribosomal subunit"/>
    <property type="evidence" value="ECO:0007669"/>
    <property type="project" value="TreeGrafter"/>
</dbReference>
<keyword evidence="5" id="KW-1185">Reference proteome</keyword>
<evidence type="ECO:0000256" key="2">
    <source>
        <dbReference type="ARBA" id="ARBA00022980"/>
    </source>
</evidence>
<keyword evidence="3" id="KW-0687">Ribonucleoprotein</keyword>
<dbReference type="GO" id="GO:0003735">
    <property type="term" value="F:structural constituent of ribosome"/>
    <property type="evidence" value="ECO:0007669"/>
    <property type="project" value="InterPro"/>
</dbReference>
<name>A0A168M061_ABSGL</name>
<comment type="similarity">
    <text evidence="1">Belongs to the eukaryotic ribosomal protein eS30 family.</text>
</comment>
<dbReference type="EMBL" id="LT551915">
    <property type="protein sequence ID" value="SAL97766.1"/>
    <property type="molecule type" value="Genomic_DNA"/>
</dbReference>
<proteinExistence type="inferred from homology"/>
<dbReference type="STRING" id="4829.A0A168M061"/>
<dbReference type="PANTHER" id="PTHR12650:SF15">
    <property type="entry name" value="RIBOSOMAL PROTEIN S30, ISOFORM A"/>
    <property type="match status" value="1"/>
</dbReference>
<evidence type="ECO:0000256" key="1">
    <source>
        <dbReference type="ARBA" id="ARBA00008450"/>
    </source>
</evidence>
<gene>
    <name evidence="4" type="primary">ABSGL_03275.1 scaffold 4286</name>
</gene>
<evidence type="ECO:0000256" key="3">
    <source>
        <dbReference type="ARBA" id="ARBA00023274"/>
    </source>
</evidence>
<dbReference type="OrthoDB" id="2389564at2759"/>
<dbReference type="InterPro" id="IPR006846">
    <property type="entry name" value="Ribosomal_eS30"/>
</dbReference>
<dbReference type="PANTHER" id="PTHR12650">
    <property type="entry name" value="40S RIBOSOMAL PROTEIN S30/UBIQUITIN-LIKE PROTEIN FUBI"/>
    <property type="match status" value="1"/>
</dbReference>
<organism evidence="4">
    <name type="scientific">Absidia glauca</name>
    <name type="common">Pin mould</name>
    <dbReference type="NCBI Taxonomy" id="4829"/>
    <lineage>
        <taxon>Eukaryota</taxon>
        <taxon>Fungi</taxon>
        <taxon>Fungi incertae sedis</taxon>
        <taxon>Mucoromycota</taxon>
        <taxon>Mucoromycotina</taxon>
        <taxon>Mucoromycetes</taxon>
        <taxon>Mucorales</taxon>
        <taxon>Cunninghamellaceae</taxon>
        <taxon>Absidia</taxon>
    </lineage>
</organism>
<accession>A0A168M061</accession>
<evidence type="ECO:0000313" key="5">
    <source>
        <dbReference type="Proteomes" id="UP000078561"/>
    </source>
</evidence>
<dbReference type="GO" id="GO:0006412">
    <property type="term" value="P:translation"/>
    <property type="evidence" value="ECO:0007669"/>
    <property type="project" value="InterPro"/>
</dbReference>
<dbReference type="InParanoid" id="A0A168M061"/>